<dbReference type="InterPro" id="IPR029069">
    <property type="entry name" value="HotDog_dom_sf"/>
</dbReference>
<sequence>MEGALKHFSCSRWTEQLLHDSAYEQVQTYSRLKKLTGEDYYMSRTLNTPSTIPHWMTLRRRDFNTRKSPATSKSTNEVRSSIEWGPNGPQNPDLIFLLALGEKGIDSHPSTAHGGVQCAILDECLGLTIMFHYNSAFKSGPDDTGPKDPVFTAKLTISFQRAVKTPGNYVVRSWLTKYFPYTMTAPREYVALTLLGLNEGHSLEEIESSSEDTEKNLTFTEWRSTQNQRLEGIVMPLIPPAECFQQVIPRMATQPRPLGSDAVAEMPANLLRDNPHRASSRERISERTQTKSMARRADASLPNTPESMDRDSFQDSASSSDMFSTFLSMSTITDNERKFFEELIPNYNPEERLSEAFLLQHAQHRDAHFRETQVTKWVIWK</sequence>
<reference evidence="3 4" key="1">
    <citation type="submission" date="2013-03" db="EMBL/GenBank/DDBJ databases">
        <title>The Genome Sequence of Cladophialophora psammophila CBS 110553.</title>
        <authorList>
            <consortium name="The Broad Institute Genomics Platform"/>
            <person name="Cuomo C."/>
            <person name="de Hoog S."/>
            <person name="Gorbushina A."/>
            <person name="Walker B."/>
            <person name="Young S.K."/>
            <person name="Zeng Q."/>
            <person name="Gargeya S."/>
            <person name="Fitzgerald M."/>
            <person name="Haas B."/>
            <person name="Abouelleil A."/>
            <person name="Allen A.W."/>
            <person name="Alvarado L."/>
            <person name="Arachchi H.M."/>
            <person name="Berlin A.M."/>
            <person name="Chapman S.B."/>
            <person name="Gainer-Dewar J."/>
            <person name="Goldberg J."/>
            <person name="Griggs A."/>
            <person name="Gujja S."/>
            <person name="Hansen M."/>
            <person name="Howarth C."/>
            <person name="Imamovic A."/>
            <person name="Ireland A."/>
            <person name="Larimer J."/>
            <person name="McCowan C."/>
            <person name="Murphy C."/>
            <person name="Pearson M."/>
            <person name="Poon T.W."/>
            <person name="Priest M."/>
            <person name="Roberts A."/>
            <person name="Saif S."/>
            <person name="Shea T."/>
            <person name="Sisk P."/>
            <person name="Sykes S."/>
            <person name="Wortman J."/>
            <person name="Nusbaum C."/>
            <person name="Birren B."/>
        </authorList>
    </citation>
    <scope>NUCLEOTIDE SEQUENCE [LARGE SCALE GENOMIC DNA]</scope>
    <source>
        <strain evidence="3 4">CBS 110553</strain>
    </source>
</reference>
<protein>
    <recommendedName>
        <fullName evidence="2">Thioesterase domain-containing protein</fullName>
    </recommendedName>
</protein>
<dbReference type="InterPro" id="IPR052061">
    <property type="entry name" value="PTE-AB_protein"/>
</dbReference>
<comment type="caution">
    <text evidence="3">The sequence shown here is derived from an EMBL/GenBank/DDBJ whole genome shotgun (WGS) entry which is preliminary data.</text>
</comment>
<evidence type="ECO:0000313" key="3">
    <source>
        <dbReference type="EMBL" id="EXJ66669.1"/>
    </source>
</evidence>
<proteinExistence type="predicted"/>
<feature type="region of interest" description="Disordered" evidence="1">
    <location>
        <begin position="65"/>
        <end position="84"/>
    </location>
</feature>
<accession>W9X897</accession>
<feature type="domain" description="Thioesterase" evidence="2">
    <location>
        <begin position="111"/>
        <end position="179"/>
    </location>
</feature>
<dbReference type="PANTHER" id="PTHR47260:SF3">
    <property type="entry name" value="THIOESTERASE FAMILY PROTEIN (AFU_ORTHOLOGUE AFUA_7G03960)"/>
    <property type="match status" value="1"/>
</dbReference>
<evidence type="ECO:0000259" key="2">
    <source>
        <dbReference type="Pfam" id="PF03061"/>
    </source>
</evidence>
<gene>
    <name evidence="3" type="ORF">A1O5_10340</name>
</gene>
<keyword evidence="4" id="KW-1185">Reference proteome</keyword>
<dbReference type="OrthoDB" id="506431at2759"/>
<dbReference type="PANTHER" id="PTHR47260">
    <property type="entry name" value="UPF0644 PROTEIN PB2B4.06"/>
    <property type="match status" value="1"/>
</dbReference>
<dbReference type="GeneID" id="19195033"/>
<dbReference type="Pfam" id="PF03061">
    <property type="entry name" value="4HBT"/>
    <property type="match status" value="1"/>
</dbReference>
<organism evidence="3 4">
    <name type="scientific">Cladophialophora psammophila CBS 110553</name>
    <dbReference type="NCBI Taxonomy" id="1182543"/>
    <lineage>
        <taxon>Eukaryota</taxon>
        <taxon>Fungi</taxon>
        <taxon>Dikarya</taxon>
        <taxon>Ascomycota</taxon>
        <taxon>Pezizomycotina</taxon>
        <taxon>Eurotiomycetes</taxon>
        <taxon>Chaetothyriomycetidae</taxon>
        <taxon>Chaetothyriales</taxon>
        <taxon>Herpotrichiellaceae</taxon>
        <taxon>Cladophialophora</taxon>
    </lineage>
</organism>
<evidence type="ECO:0000256" key="1">
    <source>
        <dbReference type="SAM" id="MobiDB-lite"/>
    </source>
</evidence>
<dbReference type="InterPro" id="IPR006683">
    <property type="entry name" value="Thioestr_dom"/>
</dbReference>
<dbReference type="Gene3D" id="3.10.129.10">
    <property type="entry name" value="Hotdog Thioesterase"/>
    <property type="match status" value="1"/>
</dbReference>
<dbReference type="HOGENOM" id="CLU_725639_0_0_1"/>
<dbReference type="AlphaFoldDB" id="W9X897"/>
<feature type="compositionally biased region" description="Basic and acidic residues" evidence="1">
    <location>
        <begin position="273"/>
        <end position="289"/>
    </location>
</feature>
<dbReference type="Proteomes" id="UP000019471">
    <property type="component" value="Unassembled WGS sequence"/>
</dbReference>
<feature type="compositionally biased region" description="Polar residues" evidence="1">
    <location>
        <begin position="66"/>
        <end position="79"/>
    </location>
</feature>
<feature type="region of interest" description="Disordered" evidence="1">
    <location>
        <begin position="273"/>
        <end position="316"/>
    </location>
</feature>
<evidence type="ECO:0000313" key="4">
    <source>
        <dbReference type="Proteomes" id="UP000019471"/>
    </source>
</evidence>
<dbReference type="RefSeq" id="XP_007749106.1">
    <property type="nucleotide sequence ID" value="XM_007750916.1"/>
</dbReference>
<dbReference type="SUPFAM" id="SSF54637">
    <property type="entry name" value="Thioesterase/thiol ester dehydrase-isomerase"/>
    <property type="match status" value="1"/>
</dbReference>
<dbReference type="EMBL" id="AMGX01000019">
    <property type="protein sequence ID" value="EXJ66669.1"/>
    <property type="molecule type" value="Genomic_DNA"/>
</dbReference>
<name>W9X897_9EURO</name>